<comment type="caution">
    <text evidence="3">The sequence shown here is derived from an EMBL/GenBank/DDBJ whole genome shotgun (WGS) entry which is preliminary data.</text>
</comment>
<name>A0ABQ8DSB9_BRANA</name>
<evidence type="ECO:0000256" key="2">
    <source>
        <dbReference type="ARBA" id="ARBA00022898"/>
    </source>
</evidence>
<keyword evidence="4" id="KW-1185">Reference proteome</keyword>
<dbReference type="InterPro" id="IPR036052">
    <property type="entry name" value="TrpB-like_PALP_sf"/>
</dbReference>
<evidence type="ECO:0008006" key="5">
    <source>
        <dbReference type="Google" id="ProtNLM"/>
    </source>
</evidence>
<dbReference type="EMBL" id="JAGKQM010000003">
    <property type="protein sequence ID" value="KAH0932203.1"/>
    <property type="molecule type" value="Genomic_DNA"/>
</dbReference>
<sequence length="75" mass="8449">MTNVKNILFCTVKYAVYFKRVSRLEEIIPTLETSDVLTHLEKLCPTLSNGTRVVLNFIGRGDKDVQTLATSCDLD</sequence>
<accession>A0ABQ8DSB9</accession>
<dbReference type="SUPFAM" id="SSF53686">
    <property type="entry name" value="Tryptophan synthase beta subunit-like PLP-dependent enzymes"/>
    <property type="match status" value="1"/>
</dbReference>
<comment type="cofactor">
    <cofactor evidence="1">
        <name>pyridoxal 5'-phosphate</name>
        <dbReference type="ChEBI" id="CHEBI:597326"/>
    </cofactor>
</comment>
<dbReference type="PANTHER" id="PTHR48077:SF3">
    <property type="entry name" value="TRYPTOPHAN SYNTHASE"/>
    <property type="match status" value="1"/>
</dbReference>
<dbReference type="Gene3D" id="3.40.50.1100">
    <property type="match status" value="1"/>
</dbReference>
<evidence type="ECO:0000313" key="4">
    <source>
        <dbReference type="Proteomes" id="UP000824890"/>
    </source>
</evidence>
<organism evidence="3 4">
    <name type="scientific">Brassica napus</name>
    <name type="common">Rape</name>
    <dbReference type="NCBI Taxonomy" id="3708"/>
    <lineage>
        <taxon>Eukaryota</taxon>
        <taxon>Viridiplantae</taxon>
        <taxon>Streptophyta</taxon>
        <taxon>Embryophyta</taxon>
        <taxon>Tracheophyta</taxon>
        <taxon>Spermatophyta</taxon>
        <taxon>Magnoliopsida</taxon>
        <taxon>eudicotyledons</taxon>
        <taxon>Gunneridae</taxon>
        <taxon>Pentapetalae</taxon>
        <taxon>rosids</taxon>
        <taxon>malvids</taxon>
        <taxon>Brassicales</taxon>
        <taxon>Brassicaceae</taxon>
        <taxon>Brassiceae</taxon>
        <taxon>Brassica</taxon>
    </lineage>
</organism>
<dbReference type="InterPro" id="IPR023026">
    <property type="entry name" value="Trp_synth_beta/beta-like"/>
</dbReference>
<gene>
    <name evidence="3" type="ORF">HID58_009320</name>
</gene>
<keyword evidence="2" id="KW-0663">Pyridoxal phosphate</keyword>
<dbReference type="PANTHER" id="PTHR48077">
    <property type="entry name" value="TRYPTOPHAN SYNTHASE-RELATED"/>
    <property type="match status" value="1"/>
</dbReference>
<reference evidence="3 4" key="1">
    <citation type="submission" date="2021-05" db="EMBL/GenBank/DDBJ databases">
        <title>Genome Assembly of Synthetic Allotetraploid Brassica napus Reveals Homoeologous Exchanges between Subgenomes.</title>
        <authorList>
            <person name="Davis J.T."/>
        </authorList>
    </citation>
    <scope>NUCLEOTIDE SEQUENCE [LARGE SCALE GENOMIC DNA]</scope>
    <source>
        <strain evidence="4">cv. Da-Ae</strain>
        <tissue evidence="3">Seedling</tissue>
    </source>
</reference>
<proteinExistence type="predicted"/>
<protein>
    <recommendedName>
        <fullName evidence="5">FBD domain-containing protein</fullName>
    </recommendedName>
</protein>
<dbReference type="Proteomes" id="UP000824890">
    <property type="component" value="Unassembled WGS sequence"/>
</dbReference>
<evidence type="ECO:0000313" key="3">
    <source>
        <dbReference type="EMBL" id="KAH0932203.1"/>
    </source>
</evidence>
<evidence type="ECO:0000256" key="1">
    <source>
        <dbReference type="ARBA" id="ARBA00001933"/>
    </source>
</evidence>